<organism evidence="1 2">
    <name type="scientific">Aspergillus caelatus</name>
    <dbReference type="NCBI Taxonomy" id="61420"/>
    <lineage>
        <taxon>Eukaryota</taxon>
        <taxon>Fungi</taxon>
        <taxon>Dikarya</taxon>
        <taxon>Ascomycota</taxon>
        <taxon>Pezizomycotina</taxon>
        <taxon>Eurotiomycetes</taxon>
        <taxon>Eurotiomycetidae</taxon>
        <taxon>Eurotiales</taxon>
        <taxon>Aspergillaceae</taxon>
        <taxon>Aspergillus</taxon>
        <taxon>Aspergillus subgen. Circumdati</taxon>
    </lineage>
</organism>
<dbReference type="GeneID" id="43653120"/>
<evidence type="ECO:0000313" key="2">
    <source>
        <dbReference type="Proteomes" id="UP000326268"/>
    </source>
</evidence>
<gene>
    <name evidence="1" type="ORF">BDV27DRAFT_136007</name>
</gene>
<dbReference type="EMBL" id="ML737821">
    <property type="protein sequence ID" value="KAE8359511.1"/>
    <property type="molecule type" value="Genomic_DNA"/>
</dbReference>
<dbReference type="OrthoDB" id="10516498at2759"/>
<dbReference type="AlphaFoldDB" id="A0A5N6ZPG7"/>
<keyword evidence="2" id="KW-1185">Reference proteome</keyword>
<reference evidence="1 2" key="1">
    <citation type="submission" date="2019-04" db="EMBL/GenBank/DDBJ databases">
        <title>Friends and foes A comparative genomics studyof 23 Aspergillus species from section Flavi.</title>
        <authorList>
            <consortium name="DOE Joint Genome Institute"/>
            <person name="Kjaerbolling I."/>
            <person name="Vesth T."/>
            <person name="Frisvad J.C."/>
            <person name="Nybo J.L."/>
            <person name="Theobald S."/>
            <person name="Kildgaard S."/>
            <person name="Isbrandt T."/>
            <person name="Kuo A."/>
            <person name="Sato A."/>
            <person name="Lyhne E.K."/>
            <person name="Kogle M.E."/>
            <person name="Wiebenga A."/>
            <person name="Kun R.S."/>
            <person name="Lubbers R.J."/>
            <person name="Makela M.R."/>
            <person name="Barry K."/>
            <person name="Chovatia M."/>
            <person name="Clum A."/>
            <person name="Daum C."/>
            <person name="Haridas S."/>
            <person name="He G."/>
            <person name="LaButti K."/>
            <person name="Lipzen A."/>
            <person name="Mondo S."/>
            <person name="Riley R."/>
            <person name="Salamov A."/>
            <person name="Simmons B.A."/>
            <person name="Magnuson J.K."/>
            <person name="Henrissat B."/>
            <person name="Mortensen U.H."/>
            <person name="Larsen T.O."/>
            <person name="Devries R.P."/>
            <person name="Grigoriev I.V."/>
            <person name="Machida M."/>
            <person name="Baker S.E."/>
            <person name="Andersen M.R."/>
        </authorList>
    </citation>
    <scope>NUCLEOTIDE SEQUENCE [LARGE SCALE GENOMIC DNA]</scope>
    <source>
        <strain evidence="1 2">CBS 763.97</strain>
    </source>
</reference>
<dbReference type="RefSeq" id="XP_031922592.1">
    <property type="nucleotide sequence ID" value="XM_032068674.1"/>
</dbReference>
<proteinExistence type="predicted"/>
<dbReference type="Proteomes" id="UP000326268">
    <property type="component" value="Unassembled WGS sequence"/>
</dbReference>
<accession>A0A5N6ZPG7</accession>
<protein>
    <submittedName>
        <fullName evidence="1">Uncharacterized protein</fullName>
    </submittedName>
</protein>
<sequence length="100" mass="11025">MTTLAMTFVAGATPYCLTNATSLEPPILSYVCLLIYSFSLFSSAPSSCEGIIREMKIITDLLPHPHHHHDPTGGSHLTTRHHDRKAIQCGKGRDWVPILV</sequence>
<evidence type="ECO:0000313" key="1">
    <source>
        <dbReference type="EMBL" id="KAE8359511.1"/>
    </source>
</evidence>
<name>A0A5N6ZPG7_9EURO</name>